<dbReference type="InterPro" id="IPR056238">
    <property type="entry name" value="YunG-like"/>
</dbReference>
<protein>
    <recommendedName>
        <fullName evidence="3">YunG</fullName>
    </recommendedName>
</protein>
<name>A0ABR8QRY8_9BACI</name>
<evidence type="ECO:0000313" key="1">
    <source>
        <dbReference type="EMBL" id="MBD7938159.1"/>
    </source>
</evidence>
<reference evidence="1 2" key="1">
    <citation type="submission" date="2020-08" db="EMBL/GenBank/DDBJ databases">
        <title>A Genomic Blueprint of the Chicken Gut Microbiome.</title>
        <authorList>
            <person name="Gilroy R."/>
            <person name="Ravi A."/>
            <person name="Getino M."/>
            <person name="Pursley I."/>
            <person name="Horton D.L."/>
            <person name="Alikhan N.-F."/>
            <person name="Baker D."/>
            <person name="Gharbi K."/>
            <person name="Hall N."/>
            <person name="Watson M."/>
            <person name="Adriaenssens E.M."/>
            <person name="Foster-Nyarko E."/>
            <person name="Jarju S."/>
            <person name="Secka A."/>
            <person name="Antonio M."/>
            <person name="Oren A."/>
            <person name="Chaudhuri R."/>
            <person name="La Ragione R.M."/>
            <person name="Hildebrand F."/>
            <person name="Pallen M.J."/>
        </authorList>
    </citation>
    <scope>NUCLEOTIDE SEQUENCE [LARGE SCALE GENOMIC DNA]</scope>
    <source>
        <strain evidence="1 2">Sa5YUA1</strain>
    </source>
</reference>
<accession>A0ABR8QRY8</accession>
<keyword evidence="2" id="KW-1185">Reference proteome</keyword>
<dbReference type="Pfam" id="PF24585">
    <property type="entry name" value="YunG"/>
    <property type="match status" value="1"/>
</dbReference>
<evidence type="ECO:0000313" key="2">
    <source>
        <dbReference type="Proteomes" id="UP000657931"/>
    </source>
</evidence>
<proteinExistence type="predicted"/>
<evidence type="ECO:0008006" key="3">
    <source>
        <dbReference type="Google" id="ProtNLM"/>
    </source>
</evidence>
<dbReference type="EMBL" id="JACSQT010000007">
    <property type="protein sequence ID" value="MBD7938159.1"/>
    <property type="molecule type" value="Genomic_DNA"/>
</dbReference>
<sequence>MDISYLGLALVESWCIETSTKWTVENPAAGQCGVTALVVQAYLGGEIVKTFMGEGWHFYNKIQDAYLDFTASQFDMVIDYKPVVSNREEAFEDTNLNQYRYLTKEMNNRLISLLGEVGRNYGR</sequence>
<gene>
    <name evidence="1" type="ORF">H9655_14090</name>
</gene>
<comment type="caution">
    <text evidence="1">The sequence shown here is derived from an EMBL/GenBank/DDBJ whole genome shotgun (WGS) entry which is preliminary data.</text>
</comment>
<dbReference type="Proteomes" id="UP000657931">
    <property type="component" value="Unassembled WGS sequence"/>
</dbReference>
<organism evidence="1 2">
    <name type="scientific">Cytobacillus stercorigallinarum</name>
    <dbReference type="NCBI Taxonomy" id="2762240"/>
    <lineage>
        <taxon>Bacteria</taxon>
        <taxon>Bacillati</taxon>
        <taxon>Bacillota</taxon>
        <taxon>Bacilli</taxon>
        <taxon>Bacillales</taxon>
        <taxon>Bacillaceae</taxon>
        <taxon>Cytobacillus</taxon>
    </lineage>
</organism>